<keyword evidence="2" id="KW-1185">Reference proteome</keyword>
<reference evidence="1 2" key="1">
    <citation type="journal article" date="2019" name="Nat. Ecol. Evol.">
        <title>Megaphylogeny resolves global patterns of mushroom evolution.</title>
        <authorList>
            <person name="Varga T."/>
            <person name="Krizsan K."/>
            <person name="Foldi C."/>
            <person name="Dima B."/>
            <person name="Sanchez-Garcia M."/>
            <person name="Sanchez-Ramirez S."/>
            <person name="Szollosi G.J."/>
            <person name="Szarkandi J.G."/>
            <person name="Papp V."/>
            <person name="Albert L."/>
            <person name="Andreopoulos W."/>
            <person name="Angelini C."/>
            <person name="Antonin V."/>
            <person name="Barry K.W."/>
            <person name="Bougher N.L."/>
            <person name="Buchanan P."/>
            <person name="Buyck B."/>
            <person name="Bense V."/>
            <person name="Catcheside P."/>
            <person name="Chovatia M."/>
            <person name="Cooper J."/>
            <person name="Damon W."/>
            <person name="Desjardin D."/>
            <person name="Finy P."/>
            <person name="Geml J."/>
            <person name="Haridas S."/>
            <person name="Hughes K."/>
            <person name="Justo A."/>
            <person name="Karasinski D."/>
            <person name="Kautmanova I."/>
            <person name="Kiss B."/>
            <person name="Kocsube S."/>
            <person name="Kotiranta H."/>
            <person name="LaButti K.M."/>
            <person name="Lechner B.E."/>
            <person name="Liimatainen K."/>
            <person name="Lipzen A."/>
            <person name="Lukacs Z."/>
            <person name="Mihaltcheva S."/>
            <person name="Morgado L.N."/>
            <person name="Niskanen T."/>
            <person name="Noordeloos M.E."/>
            <person name="Ohm R.A."/>
            <person name="Ortiz-Santana B."/>
            <person name="Ovrebo C."/>
            <person name="Racz N."/>
            <person name="Riley R."/>
            <person name="Savchenko A."/>
            <person name="Shiryaev A."/>
            <person name="Soop K."/>
            <person name="Spirin V."/>
            <person name="Szebenyi C."/>
            <person name="Tomsovsky M."/>
            <person name="Tulloss R.E."/>
            <person name="Uehling J."/>
            <person name="Grigoriev I.V."/>
            <person name="Vagvolgyi C."/>
            <person name="Papp T."/>
            <person name="Martin F.M."/>
            <person name="Miettinen O."/>
            <person name="Hibbett D.S."/>
            <person name="Nagy L.G."/>
        </authorList>
    </citation>
    <scope>NUCLEOTIDE SEQUENCE [LARGE SCALE GENOMIC DNA]</scope>
    <source>
        <strain evidence="1 2">NL-1719</strain>
    </source>
</reference>
<accession>A0ACD3B9K1</accession>
<dbReference type="EMBL" id="ML208266">
    <property type="protein sequence ID" value="TFK74773.1"/>
    <property type="molecule type" value="Genomic_DNA"/>
</dbReference>
<dbReference type="Proteomes" id="UP000308600">
    <property type="component" value="Unassembled WGS sequence"/>
</dbReference>
<gene>
    <name evidence="1" type="ORF">BDN72DRAFT_853792</name>
</gene>
<organism evidence="1 2">
    <name type="scientific">Pluteus cervinus</name>
    <dbReference type="NCBI Taxonomy" id="181527"/>
    <lineage>
        <taxon>Eukaryota</taxon>
        <taxon>Fungi</taxon>
        <taxon>Dikarya</taxon>
        <taxon>Basidiomycota</taxon>
        <taxon>Agaricomycotina</taxon>
        <taxon>Agaricomycetes</taxon>
        <taxon>Agaricomycetidae</taxon>
        <taxon>Agaricales</taxon>
        <taxon>Pluteineae</taxon>
        <taxon>Pluteaceae</taxon>
        <taxon>Pluteus</taxon>
    </lineage>
</organism>
<evidence type="ECO:0000313" key="2">
    <source>
        <dbReference type="Proteomes" id="UP000308600"/>
    </source>
</evidence>
<name>A0ACD3B9K1_9AGAR</name>
<protein>
    <submittedName>
        <fullName evidence="1">NAD(P)-binding protein</fullName>
    </submittedName>
</protein>
<proteinExistence type="predicted"/>
<sequence length="469" mass="52437">MALTILFVAWGGGLLLTLGYLRRLSRRLQTPHPLAKPQPKLTPYELEESSNYAHIDMLHSIPRTPTHTSYAVIGGSGFLGSYIVRLLLLRGETNIRIIDLHPPAAHLKFDPERVSFVKADITSFESIRAALLEPLPSTGQPPSVIYHTAAIIRFWERFSYCWNASYRVNVLGTQNILAVARELPSAIVIYTSTGDAAIHRPRFLRLETDPERNVKKLAISDYDPPVPRDDLSEGCYTQSKLQAEDLIIAANNPSGSLKTGIIRPALNTTQRFANLSTILGPNDRMITSTLALPKVPVWDKVWSSTSICVWDAAASHLHLEDAMRNKPNEASGQAFLVTGKGPAWTINDVRLAVKQFAQRKITLTEVPPLLIFTVAHLVELFCLIRYYVLLPSYITTDISKLSLAPKWMGQLSMVQPTMFDYMVDVVIDDSRARKVLGYQPQWETTQTIRWAVEEVESGSSGDRHGLELK</sequence>
<evidence type="ECO:0000313" key="1">
    <source>
        <dbReference type="EMBL" id="TFK74773.1"/>
    </source>
</evidence>